<dbReference type="HOGENOM" id="CLU_016535_2_0_10"/>
<proteinExistence type="inferred from homology"/>
<dbReference type="InterPro" id="IPR028053">
    <property type="entry name" value="Membr_insert_YidC_N"/>
</dbReference>
<dbReference type="InterPro" id="IPR028055">
    <property type="entry name" value="YidC/Oxa/ALB_C"/>
</dbReference>
<keyword evidence="7" id="KW-0653">Protein transport</keyword>
<dbReference type="InterPro" id="IPR038221">
    <property type="entry name" value="YidC_periplasmic_sf"/>
</dbReference>
<dbReference type="PANTHER" id="PTHR12428">
    <property type="entry name" value="OXA1"/>
    <property type="match status" value="1"/>
</dbReference>
<evidence type="ECO:0000256" key="14">
    <source>
        <dbReference type="SAM" id="Phobius"/>
    </source>
</evidence>
<keyword evidence="5" id="KW-1003">Cell membrane</keyword>
<evidence type="ECO:0000256" key="7">
    <source>
        <dbReference type="ARBA" id="ARBA00022927"/>
    </source>
</evidence>
<keyword evidence="10" id="KW-0143">Chaperone</keyword>
<feature type="domain" description="Membrane insertase YidC N-terminal" evidence="16">
    <location>
        <begin position="88"/>
        <end position="360"/>
    </location>
</feature>
<name>C7LJX4_KARMS</name>
<evidence type="ECO:0000256" key="10">
    <source>
        <dbReference type="ARBA" id="ARBA00023186"/>
    </source>
</evidence>
<dbReference type="KEGG" id="sms:SMDSEM_003"/>
<organism evidence="17 18">
    <name type="scientific">Karelsulcia muelleri (strain SMDSEM)</name>
    <name type="common">Sulcia muelleri</name>
    <dbReference type="NCBI Taxonomy" id="595499"/>
    <lineage>
        <taxon>Bacteria</taxon>
        <taxon>Pseudomonadati</taxon>
        <taxon>Bacteroidota</taxon>
        <taxon>Flavobacteriia</taxon>
        <taxon>Flavobacteriales</taxon>
        <taxon>Candidatus Karelsulcia</taxon>
    </lineage>
</organism>
<dbReference type="Proteomes" id="UP000008074">
    <property type="component" value="Chromosome"/>
</dbReference>
<evidence type="ECO:0000256" key="2">
    <source>
        <dbReference type="ARBA" id="ARBA00010527"/>
    </source>
</evidence>
<sequence length="571" mass="68729">MKMNQFMNQFLNQKRKYGRTGLKNFYFLIGIFLFLIYFFFFNFFKKENSLNKKKIELFKKELIKNNLIKTQELKKIKEIKEIKEKEVIIENNVLKLSLSTIGGNIKNLFLKKNPNISIETENFSLLKENSSLFGLEFTNKFGKKIETYKLEFIPEIKEDLFKYTINMHAQLEPNVSIDYVYVVYKGNNYYIDFFIKSKGLSEYVSKNSLNFEWSQKILNLEKEKTIEKKYTNISFRINSKKNKINFFDKKKYSFKELDNLYWIANKQQFFASILCFKNQLTIDNSKKILIYSENINSDSELKFSELKIPFLLKKEEELNCDYKWYFGPLDYHILKQSKDGFEQIIPFGKGIAKVLNRYFFLNLFELFEKANINSGIIIILMTIVVKLLLSPITYSQYKFNFFMQNFFMQNFLMQTKFFLNPQILIEFYKKIGINPIYSLLGNMIQIPIFYSLMNFFPTLINLRGKRFLWAKNLSYSDRILNLNFNIPIYGNHISLFNIFNILILFVFTKIRNRKKFSKTNRIYILFYIMMLFFFNNYPSGIYIYYISSNIINILFYSLIDFYFQEFKIPII</sequence>
<feature type="transmembrane region" description="Helical" evidence="14">
    <location>
        <begin position="488"/>
        <end position="508"/>
    </location>
</feature>
<keyword evidence="4" id="KW-0813">Transport</keyword>
<feature type="transmembrane region" description="Helical" evidence="14">
    <location>
        <begin position="25"/>
        <end position="44"/>
    </location>
</feature>
<evidence type="ECO:0000313" key="17">
    <source>
        <dbReference type="EMBL" id="ACU52736.1"/>
    </source>
</evidence>
<dbReference type="GO" id="GO:0032977">
    <property type="term" value="F:membrane insertase activity"/>
    <property type="evidence" value="ECO:0007669"/>
    <property type="project" value="InterPro"/>
</dbReference>
<evidence type="ECO:0000256" key="4">
    <source>
        <dbReference type="ARBA" id="ARBA00022448"/>
    </source>
</evidence>
<evidence type="ECO:0000259" key="15">
    <source>
        <dbReference type="Pfam" id="PF02096"/>
    </source>
</evidence>
<dbReference type="STRING" id="595499.SMDSEM_003"/>
<evidence type="ECO:0000256" key="3">
    <source>
        <dbReference type="ARBA" id="ARBA00015325"/>
    </source>
</evidence>
<evidence type="ECO:0000256" key="1">
    <source>
        <dbReference type="ARBA" id="ARBA00004651"/>
    </source>
</evidence>
<protein>
    <recommendedName>
        <fullName evidence="3">Membrane protein insertase YidC</fullName>
    </recommendedName>
    <alternativeName>
        <fullName evidence="12">Foldase YidC</fullName>
    </alternativeName>
    <alternativeName>
        <fullName evidence="11">Membrane integrase YidC</fullName>
    </alternativeName>
</protein>
<dbReference type="AlphaFoldDB" id="C7LJX4"/>
<dbReference type="Pfam" id="PF14849">
    <property type="entry name" value="YidC_periplas"/>
    <property type="match status" value="1"/>
</dbReference>
<dbReference type="PANTHER" id="PTHR12428:SF65">
    <property type="entry name" value="CYTOCHROME C OXIDASE ASSEMBLY PROTEIN COX18, MITOCHONDRIAL"/>
    <property type="match status" value="1"/>
</dbReference>
<dbReference type="GO" id="GO:0005886">
    <property type="term" value="C:plasma membrane"/>
    <property type="evidence" value="ECO:0007669"/>
    <property type="project" value="UniProtKB-SubCell"/>
</dbReference>
<feature type="transmembrane region" description="Helical" evidence="14">
    <location>
        <begin position="370"/>
        <end position="389"/>
    </location>
</feature>
<dbReference type="GO" id="GO:0015031">
    <property type="term" value="P:protein transport"/>
    <property type="evidence" value="ECO:0007669"/>
    <property type="project" value="UniProtKB-KW"/>
</dbReference>
<evidence type="ECO:0000256" key="13">
    <source>
        <dbReference type="RuleBase" id="RU003945"/>
    </source>
</evidence>
<evidence type="ECO:0000256" key="5">
    <source>
        <dbReference type="ARBA" id="ARBA00022475"/>
    </source>
</evidence>
<feature type="transmembrane region" description="Helical" evidence="14">
    <location>
        <begin position="431"/>
        <end position="453"/>
    </location>
</feature>
<dbReference type="PRINTS" id="PR00701">
    <property type="entry name" value="60KDINNERMP"/>
</dbReference>
<keyword evidence="8 14" id="KW-1133">Transmembrane helix</keyword>
<keyword evidence="6 13" id="KW-0812">Transmembrane</keyword>
<comment type="subcellular location">
    <subcellularLocation>
        <location evidence="1">Cell membrane</location>
        <topology evidence="1">Multi-pass membrane protein</topology>
    </subcellularLocation>
    <subcellularLocation>
        <location evidence="13">Membrane</location>
        <topology evidence="13">Multi-pass membrane protein</topology>
    </subcellularLocation>
</comment>
<feature type="domain" description="Membrane insertase YidC/Oxa/ALB C-terminal" evidence="15">
    <location>
        <begin position="375"/>
        <end position="554"/>
    </location>
</feature>
<dbReference type="GO" id="GO:0051205">
    <property type="term" value="P:protein insertion into membrane"/>
    <property type="evidence" value="ECO:0007669"/>
    <property type="project" value="TreeGrafter"/>
</dbReference>
<evidence type="ECO:0000256" key="9">
    <source>
        <dbReference type="ARBA" id="ARBA00023136"/>
    </source>
</evidence>
<comment type="similarity">
    <text evidence="2">Belongs to the OXA1/ALB3/YidC family. Type 1 subfamily.</text>
</comment>
<evidence type="ECO:0000256" key="11">
    <source>
        <dbReference type="ARBA" id="ARBA00033245"/>
    </source>
</evidence>
<dbReference type="InterPro" id="IPR001708">
    <property type="entry name" value="YidC/ALB3/OXA1/COX18"/>
</dbReference>
<dbReference type="EMBL" id="CP001605">
    <property type="protein sequence ID" value="ACU52736.1"/>
    <property type="molecule type" value="Genomic_DNA"/>
</dbReference>
<reference evidence="17 18" key="1">
    <citation type="journal article" date="2009" name="Proc. Natl. Acad. Sci. U.S.A.">
        <title>Convergent evolution of metabolic roles in bacterial co-symbionts of insects.</title>
        <authorList>
            <person name="McCutcheon J.P."/>
            <person name="McDonald B.R."/>
            <person name="Moran N.A."/>
        </authorList>
    </citation>
    <scope>NUCLEOTIDE SEQUENCE [LARGE SCALE GENOMIC DNA]</scope>
    <source>
        <strain evidence="17 18">SMDSEM</strain>
    </source>
</reference>
<evidence type="ECO:0000256" key="8">
    <source>
        <dbReference type="ARBA" id="ARBA00022989"/>
    </source>
</evidence>
<keyword evidence="9 14" id="KW-0472">Membrane</keyword>
<feature type="transmembrane region" description="Helical" evidence="14">
    <location>
        <begin position="543"/>
        <end position="563"/>
    </location>
</feature>
<dbReference type="Pfam" id="PF02096">
    <property type="entry name" value="60KD_IMP"/>
    <property type="match status" value="1"/>
</dbReference>
<accession>C7LJX4</accession>
<dbReference type="NCBIfam" id="TIGR03593">
    <property type="entry name" value="yidC_nterm"/>
    <property type="match status" value="1"/>
</dbReference>
<evidence type="ECO:0000256" key="12">
    <source>
        <dbReference type="ARBA" id="ARBA00033342"/>
    </source>
</evidence>
<evidence type="ECO:0000313" key="18">
    <source>
        <dbReference type="Proteomes" id="UP000008074"/>
    </source>
</evidence>
<feature type="transmembrane region" description="Helical" evidence="14">
    <location>
        <begin position="520"/>
        <end position="537"/>
    </location>
</feature>
<gene>
    <name evidence="17" type="primary">yidC</name>
    <name evidence="17" type="ordered locus">SMDSEM_003</name>
</gene>
<evidence type="ECO:0000259" key="16">
    <source>
        <dbReference type="Pfam" id="PF14849"/>
    </source>
</evidence>
<dbReference type="CDD" id="cd19961">
    <property type="entry name" value="EcYidC-like_peri"/>
    <property type="match status" value="1"/>
</dbReference>
<dbReference type="Gene3D" id="2.70.98.90">
    <property type="match status" value="1"/>
</dbReference>
<evidence type="ECO:0000256" key="6">
    <source>
        <dbReference type="ARBA" id="ARBA00022692"/>
    </source>
</evidence>